<keyword evidence="3" id="KW-1185">Reference proteome</keyword>
<accession>A0ABD0R4J0</accession>
<name>A0ABD0R4J0_CIRMR</name>
<evidence type="ECO:0000256" key="1">
    <source>
        <dbReference type="SAM" id="MobiDB-lite"/>
    </source>
</evidence>
<organism evidence="2 3">
    <name type="scientific">Cirrhinus mrigala</name>
    <name type="common">Mrigala</name>
    <dbReference type="NCBI Taxonomy" id="683832"/>
    <lineage>
        <taxon>Eukaryota</taxon>
        <taxon>Metazoa</taxon>
        <taxon>Chordata</taxon>
        <taxon>Craniata</taxon>
        <taxon>Vertebrata</taxon>
        <taxon>Euteleostomi</taxon>
        <taxon>Actinopterygii</taxon>
        <taxon>Neopterygii</taxon>
        <taxon>Teleostei</taxon>
        <taxon>Ostariophysi</taxon>
        <taxon>Cypriniformes</taxon>
        <taxon>Cyprinidae</taxon>
        <taxon>Labeoninae</taxon>
        <taxon>Labeonini</taxon>
        <taxon>Cirrhinus</taxon>
    </lineage>
</organism>
<feature type="non-terminal residue" evidence="2">
    <location>
        <position position="1"/>
    </location>
</feature>
<evidence type="ECO:0000313" key="3">
    <source>
        <dbReference type="Proteomes" id="UP001529510"/>
    </source>
</evidence>
<feature type="compositionally biased region" description="Low complexity" evidence="1">
    <location>
        <begin position="16"/>
        <end position="27"/>
    </location>
</feature>
<protein>
    <submittedName>
        <fullName evidence="2">Uncharacterized protein</fullName>
    </submittedName>
</protein>
<proteinExistence type="predicted"/>
<dbReference type="Proteomes" id="UP001529510">
    <property type="component" value="Unassembled WGS sequence"/>
</dbReference>
<comment type="caution">
    <text evidence="2">The sequence shown here is derived from an EMBL/GenBank/DDBJ whole genome shotgun (WGS) entry which is preliminary data.</text>
</comment>
<reference evidence="2 3" key="1">
    <citation type="submission" date="2024-05" db="EMBL/GenBank/DDBJ databases">
        <title>Genome sequencing and assembly of Indian major carp, Cirrhinus mrigala (Hamilton, 1822).</title>
        <authorList>
            <person name="Mohindra V."/>
            <person name="Chowdhury L.M."/>
            <person name="Lal K."/>
            <person name="Jena J.K."/>
        </authorList>
    </citation>
    <scope>NUCLEOTIDE SEQUENCE [LARGE SCALE GENOMIC DNA]</scope>
    <source>
        <strain evidence="2">CM1030</strain>
        <tissue evidence="2">Blood</tissue>
    </source>
</reference>
<dbReference type="AlphaFoldDB" id="A0ABD0R4J0"/>
<feature type="non-terminal residue" evidence="2">
    <location>
        <position position="269"/>
    </location>
</feature>
<evidence type="ECO:0000313" key="2">
    <source>
        <dbReference type="EMBL" id="KAL0193382.1"/>
    </source>
</evidence>
<feature type="region of interest" description="Disordered" evidence="1">
    <location>
        <begin position="1"/>
        <end position="27"/>
    </location>
</feature>
<gene>
    <name evidence="2" type="ORF">M9458_011678</name>
</gene>
<dbReference type="EMBL" id="JAMKFB020000005">
    <property type="protein sequence ID" value="KAL0193382.1"/>
    <property type="molecule type" value="Genomic_DNA"/>
</dbReference>
<sequence>PRHVTSDCPESRHFTSAAPRSSSLVSSVRDPPLVFSRAAGIPKPALTNLPVPEVIPLSAALPIWGIAFWCLWATIITAKTPEPSTPTDGSPEVVAEAAEPPEMAVPAPDLPEVVAQAAEPSEAVPFTSALVPVVAPTYELSACPVTAMEAVTELSACTITALEAVVELSARMVMTMVAVYELSALSVVPTETANKPTAFPAFVFVALSVSSVSVFPRSQFPPWVTALSAPPWRAPGPSVLFWWPSASPIPPAPPWFPSPSLRYRYSFNC</sequence>